<proteinExistence type="predicted"/>
<dbReference type="EMBL" id="DF144068">
    <property type="protein sequence ID" value="GAA55707.1"/>
    <property type="molecule type" value="Genomic_DNA"/>
</dbReference>
<name>G7YRX7_CLOSI</name>
<evidence type="ECO:0000313" key="2">
    <source>
        <dbReference type="Proteomes" id="UP000008909"/>
    </source>
</evidence>
<dbReference type="AlphaFoldDB" id="G7YRX7"/>
<reference evidence="1" key="1">
    <citation type="journal article" date="2011" name="Genome Biol.">
        <title>The draft genome of the carcinogenic human liver fluke Clonorchis sinensis.</title>
        <authorList>
            <person name="Wang X."/>
            <person name="Chen W."/>
            <person name="Huang Y."/>
            <person name="Sun J."/>
            <person name="Men J."/>
            <person name="Liu H."/>
            <person name="Luo F."/>
            <person name="Guo L."/>
            <person name="Lv X."/>
            <person name="Deng C."/>
            <person name="Zhou C."/>
            <person name="Fan Y."/>
            <person name="Li X."/>
            <person name="Huang L."/>
            <person name="Hu Y."/>
            <person name="Liang C."/>
            <person name="Hu X."/>
            <person name="Xu J."/>
            <person name="Yu X."/>
        </authorList>
    </citation>
    <scope>NUCLEOTIDE SEQUENCE [LARGE SCALE GENOMIC DNA]</scope>
    <source>
        <strain evidence="1">Henan</strain>
    </source>
</reference>
<organism evidence="1 2">
    <name type="scientific">Clonorchis sinensis</name>
    <name type="common">Chinese liver fluke</name>
    <dbReference type="NCBI Taxonomy" id="79923"/>
    <lineage>
        <taxon>Eukaryota</taxon>
        <taxon>Metazoa</taxon>
        <taxon>Spiralia</taxon>
        <taxon>Lophotrochozoa</taxon>
        <taxon>Platyhelminthes</taxon>
        <taxon>Trematoda</taxon>
        <taxon>Digenea</taxon>
        <taxon>Opisthorchiida</taxon>
        <taxon>Opisthorchiata</taxon>
        <taxon>Opisthorchiidae</taxon>
        <taxon>Clonorchis</taxon>
    </lineage>
</organism>
<keyword evidence="2" id="KW-1185">Reference proteome</keyword>
<evidence type="ECO:0000313" key="1">
    <source>
        <dbReference type="EMBL" id="GAA55707.1"/>
    </source>
</evidence>
<protein>
    <submittedName>
        <fullName evidence="1">Uncharacterized protein</fullName>
    </submittedName>
</protein>
<dbReference type="Proteomes" id="UP000008909">
    <property type="component" value="Unassembled WGS sequence"/>
</dbReference>
<sequence>MSGGVDRGSRKTCIFMEVVVAQKAGNTQGLLRLIHATGPRNYSLGAATDNGPNPHVIVQTIGPIAGPSPRRSLIGRTEDNLVGMFKNRSDAAPIKYLEVPASYTEKVHRIIRRREASNQTKPRPANSSKLGRSRLEFLREPCWRVFRIHLGVFVPIRTGGNAFVHDDVLPDSYSKALGSRGSVCVTVIGDGFVPDGLKDIEIDRMVREIKGTSPRLAHGKTHGDAVWTASLSSKAECEGISNLKVQCLFVHTVYDVRGTRRGYGTGMRFHANACGTYYGVAHEEIADADSKLQPPIMLGEPMLAIFPSFLAAPSISAIMKILRWNSGNVLRQALLYTSRSTNSQGFMPGIHPSTDDTMHLLRVTGGDFQVLYGGCVRPILEHANQVVFWGRKKDITLIERVQRAAARKFPGLGFPWIMKRVSLFGLFPLEGRCLRGDPMHTYSLFDRGLDNGFLTVDSANTLR</sequence>
<accession>G7YRX7</accession>
<reference key="2">
    <citation type="submission" date="2011-10" db="EMBL/GenBank/DDBJ databases">
        <title>The genome and transcriptome sequence of Clonorchis sinensis provide insights into the carcinogenic liver fluke.</title>
        <authorList>
            <person name="Wang X."/>
            <person name="Huang Y."/>
            <person name="Chen W."/>
            <person name="Liu H."/>
            <person name="Guo L."/>
            <person name="Chen Y."/>
            <person name="Luo F."/>
            <person name="Zhou W."/>
            <person name="Sun J."/>
            <person name="Mao Q."/>
            <person name="Liang P."/>
            <person name="Zhou C."/>
            <person name="Tian Y."/>
            <person name="Men J."/>
            <person name="Lv X."/>
            <person name="Huang L."/>
            <person name="Zhou J."/>
            <person name="Hu Y."/>
            <person name="Li R."/>
            <person name="Zhang F."/>
            <person name="Lei H."/>
            <person name="Li X."/>
            <person name="Hu X."/>
            <person name="Liang C."/>
            <person name="Xu J."/>
            <person name="Wu Z."/>
            <person name="Yu X."/>
        </authorList>
    </citation>
    <scope>NUCLEOTIDE SEQUENCE</scope>
    <source>
        <strain>Henan</strain>
    </source>
</reference>
<gene>
    <name evidence="1" type="ORF">CLF_108762</name>
</gene>